<dbReference type="EMBL" id="BSOS01000094">
    <property type="protein sequence ID" value="GLR68801.1"/>
    <property type="molecule type" value="Genomic_DNA"/>
</dbReference>
<gene>
    <name evidence="7" type="ORF">GCM10010909_34830</name>
</gene>
<dbReference type="SMART" id="SM00245">
    <property type="entry name" value="TSPc"/>
    <property type="match status" value="1"/>
</dbReference>
<dbReference type="SMART" id="SM00228">
    <property type="entry name" value="PDZ"/>
    <property type="match status" value="1"/>
</dbReference>
<dbReference type="Gene3D" id="3.90.226.10">
    <property type="entry name" value="2-enoyl-CoA Hydratase, Chain A, domain 1"/>
    <property type="match status" value="1"/>
</dbReference>
<protein>
    <submittedName>
        <fullName evidence="7">Peptidase S41</fullName>
    </submittedName>
</protein>
<name>A0ABQ6AA44_9PROT</name>
<dbReference type="CDD" id="cd06782">
    <property type="entry name" value="cpPDZ_CPP-like"/>
    <property type="match status" value="1"/>
</dbReference>
<keyword evidence="8" id="KW-1185">Reference proteome</keyword>
<organism evidence="7 8">
    <name type="scientific">Acidocella aquatica</name>
    <dbReference type="NCBI Taxonomy" id="1922313"/>
    <lineage>
        <taxon>Bacteria</taxon>
        <taxon>Pseudomonadati</taxon>
        <taxon>Pseudomonadota</taxon>
        <taxon>Alphaproteobacteria</taxon>
        <taxon>Acetobacterales</taxon>
        <taxon>Acidocellaceae</taxon>
        <taxon>Acidocella</taxon>
    </lineage>
</organism>
<dbReference type="Gene3D" id="2.30.42.10">
    <property type="match status" value="1"/>
</dbReference>
<proteinExistence type="inferred from homology"/>
<feature type="domain" description="PDZ" evidence="6">
    <location>
        <begin position="90"/>
        <end position="158"/>
    </location>
</feature>
<dbReference type="Pfam" id="PF03572">
    <property type="entry name" value="Peptidase_S41"/>
    <property type="match status" value="1"/>
</dbReference>
<comment type="similarity">
    <text evidence="1 5">Belongs to the peptidase S41A family.</text>
</comment>
<dbReference type="Pfam" id="PF17820">
    <property type="entry name" value="PDZ_6"/>
    <property type="match status" value="1"/>
</dbReference>
<evidence type="ECO:0000256" key="2">
    <source>
        <dbReference type="ARBA" id="ARBA00022670"/>
    </source>
</evidence>
<evidence type="ECO:0000259" key="6">
    <source>
        <dbReference type="PROSITE" id="PS50106"/>
    </source>
</evidence>
<dbReference type="Gene3D" id="3.30.750.44">
    <property type="match status" value="1"/>
</dbReference>
<evidence type="ECO:0000256" key="3">
    <source>
        <dbReference type="ARBA" id="ARBA00022801"/>
    </source>
</evidence>
<dbReference type="CDD" id="cd07560">
    <property type="entry name" value="Peptidase_S41_CPP"/>
    <property type="match status" value="1"/>
</dbReference>
<evidence type="ECO:0000256" key="5">
    <source>
        <dbReference type="RuleBase" id="RU004404"/>
    </source>
</evidence>
<evidence type="ECO:0000313" key="8">
    <source>
        <dbReference type="Proteomes" id="UP001156641"/>
    </source>
</evidence>
<dbReference type="InterPro" id="IPR029045">
    <property type="entry name" value="ClpP/crotonase-like_dom_sf"/>
</dbReference>
<dbReference type="InterPro" id="IPR036034">
    <property type="entry name" value="PDZ_sf"/>
</dbReference>
<comment type="caution">
    <text evidence="7">The sequence shown here is derived from an EMBL/GenBank/DDBJ whole genome shotgun (WGS) entry which is preliminary data.</text>
</comment>
<accession>A0ABQ6AA44</accession>
<keyword evidence="4 5" id="KW-0720">Serine protease</keyword>
<dbReference type="InterPro" id="IPR004447">
    <property type="entry name" value="Peptidase_S41A"/>
</dbReference>
<dbReference type="PROSITE" id="PS50106">
    <property type="entry name" value="PDZ"/>
    <property type="match status" value="1"/>
</dbReference>
<reference evidence="8" key="1">
    <citation type="journal article" date="2019" name="Int. J. Syst. Evol. Microbiol.">
        <title>The Global Catalogue of Microorganisms (GCM) 10K type strain sequencing project: providing services to taxonomists for standard genome sequencing and annotation.</title>
        <authorList>
            <consortium name="The Broad Institute Genomics Platform"/>
            <consortium name="The Broad Institute Genome Sequencing Center for Infectious Disease"/>
            <person name="Wu L."/>
            <person name="Ma J."/>
        </authorList>
    </citation>
    <scope>NUCLEOTIDE SEQUENCE [LARGE SCALE GENOMIC DNA]</scope>
    <source>
        <strain evidence="8">NBRC 112502</strain>
    </source>
</reference>
<dbReference type="SUPFAM" id="SSF52096">
    <property type="entry name" value="ClpP/crotonase"/>
    <property type="match status" value="1"/>
</dbReference>
<keyword evidence="3 5" id="KW-0378">Hydrolase</keyword>
<dbReference type="Proteomes" id="UP001156641">
    <property type="component" value="Unassembled WGS sequence"/>
</dbReference>
<dbReference type="NCBIfam" id="TIGR00225">
    <property type="entry name" value="prc"/>
    <property type="match status" value="1"/>
</dbReference>
<dbReference type="InterPro" id="IPR041489">
    <property type="entry name" value="PDZ_6"/>
</dbReference>
<evidence type="ECO:0000313" key="7">
    <source>
        <dbReference type="EMBL" id="GLR68801.1"/>
    </source>
</evidence>
<evidence type="ECO:0000256" key="1">
    <source>
        <dbReference type="ARBA" id="ARBA00009179"/>
    </source>
</evidence>
<sequence>MRLRSGLMLSGIFIAGLAIGTVAQPLHHAMGQSTSEDSTYQQLSLFGDILTQVKENYVVDPPSDKLIYNAVNGMLAGLDPHSSYMNKQQYSDMQVQTTGQFGGLGLEVTQASGLLKVISPIDDTPGARAGIKPGDIIVEINGHSTDGLGLDDAVSKMRGPPGTQITLTLKRNGVSTPVHVTLTREIIKIQDVKDRLFSTPAGEIGYIRLDSFDENADPHIQAAVKTLEKQANGNIHGYILDMRDNPGGLLDQAVAVGDDFLNSGEIVSTHGRHSQDDAVWYAQQGDITNGAPIVILTNAGTASAAEIVTAALQQNRRALVLGTKTFGKGSVQTIMPIDNEGALRLTTALYFTPSGKSIQGFGVTPDITVSDTRTPEDAFAQLRETDLLNSFSNPTRQSATPLPPAPPLPAIASTIPDKPPATWPAFDPANPATDFQLQMGLKLIAAMSAPKTTTAAN</sequence>
<keyword evidence="2 5" id="KW-0645">Protease</keyword>
<dbReference type="RefSeq" id="WP_284259658.1">
    <property type="nucleotide sequence ID" value="NZ_BSOS01000094.1"/>
</dbReference>
<dbReference type="PANTHER" id="PTHR32060:SF30">
    <property type="entry name" value="CARBOXY-TERMINAL PROCESSING PROTEASE CTPA"/>
    <property type="match status" value="1"/>
</dbReference>
<dbReference type="PANTHER" id="PTHR32060">
    <property type="entry name" value="TAIL-SPECIFIC PROTEASE"/>
    <property type="match status" value="1"/>
</dbReference>
<dbReference type="InterPro" id="IPR001478">
    <property type="entry name" value="PDZ"/>
</dbReference>
<dbReference type="InterPro" id="IPR005151">
    <property type="entry name" value="Tail-specific_protease"/>
</dbReference>
<dbReference type="SUPFAM" id="SSF50156">
    <property type="entry name" value="PDZ domain-like"/>
    <property type="match status" value="1"/>
</dbReference>
<evidence type="ECO:0000256" key="4">
    <source>
        <dbReference type="ARBA" id="ARBA00022825"/>
    </source>
</evidence>